<evidence type="ECO:0000256" key="10">
    <source>
        <dbReference type="HAMAP-Rule" id="MF_01043"/>
    </source>
</evidence>
<comment type="subcellular location">
    <subcellularLocation>
        <location evidence="10">Cell membrane</location>
        <topology evidence="10">Multi-pass membrane protein</topology>
    </subcellularLocation>
</comment>
<reference evidence="11 12" key="1">
    <citation type="submission" date="2020-01" db="EMBL/GenBank/DDBJ databases">
        <title>Jiella pacifica sp. nov.</title>
        <authorList>
            <person name="Xue Z."/>
            <person name="Zhu S."/>
            <person name="Chen J."/>
            <person name="Yang J."/>
        </authorList>
    </citation>
    <scope>NUCLEOTIDE SEQUENCE [LARGE SCALE GENOMIC DNA]</scope>
    <source>
        <strain evidence="11 12">40Bstr34</strain>
    </source>
</reference>
<comment type="caution">
    <text evidence="11">The sequence shown here is derived from an EMBL/GenBank/DDBJ whole genome shotgun (WGS) entry which is preliminary data.</text>
</comment>
<dbReference type="GO" id="GO:0043772">
    <property type="term" value="F:acyl-phosphate glycerol-3-phosphate acyltransferase activity"/>
    <property type="evidence" value="ECO:0007669"/>
    <property type="project" value="UniProtKB-UniRule"/>
</dbReference>
<dbReference type="PANTHER" id="PTHR30309">
    <property type="entry name" value="INNER MEMBRANE PROTEIN YGIH"/>
    <property type="match status" value="1"/>
</dbReference>
<evidence type="ECO:0000256" key="5">
    <source>
        <dbReference type="ARBA" id="ARBA00022989"/>
    </source>
</evidence>
<comment type="similarity">
    <text evidence="10">Belongs to the PlsY family.</text>
</comment>
<feature type="transmembrane region" description="Helical" evidence="10">
    <location>
        <begin position="116"/>
        <end position="140"/>
    </location>
</feature>
<evidence type="ECO:0000256" key="7">
    <source>
        <dbReference type="ARBA" id="ARBA00023136"/>
    </source>
</evidence>
<keyword evidence="6 10" id="KW-0443">Lipid metabolism</keyword>
<comment type="pathway">
    <text evidence="10">Lipid metabolism; phospholipid metabolism.</text>
</comment>
<dbReference type="NCBIfam" id="TIGR00023">
    <property type="entry name" value="glycerol-3-phosphate 1-O-acyltransferase PlsY"/>
    <property type="match status" value="1"/>
</dbReference>
<dbReference type="GO" id="GO:0005886">
    <property type="term" value="C:plasma membrane"/>
    <property type="evidence" value="ECO:0007669"/>
    <property type="project" value="UniProtKB-SubCell"/>
</dbReference>
<dbReference type="Proteomes" id="UP000469011">
    <property type="component" value="Unassembled WGS sequence"/>
</dbReference>
<comment type="subunit">
    <text evidence="10">Probably interacts with PlsX.</text>
</comment>
<dbReference type="Pfam" id="PF02660">
    <property type="entry name" value="G3P_acyltransf"/>
    <property type="match status" value="1"/>
</dbReference>
<evidence type="ECO:0000256" key="6">
    <source>
        <dbReference type="ARBA" id="ARBA00023098"/>
    </source>
</evidence>
<accession>A0A6N9T4Z3</accession>
<feature type="transmembrane region" description="Helical" evidence="10">
    <location>
        <begin position="88"/>
        <end position="109"/>
    </location>
</feature>
<proteinExistence type="inferred from homology"/>
<feature type="transmembrane region" description="Helical" evidence="10">
    <location>
        <begin position="160"/>
        <end position="183"/>
    </location>
</feature>
<evidence type="ECO:0000256" key="4">
    <source>
        <dbReference type="ARBA" id="ARBA00022692"/>
    </source>
</evidence>
<keyword evidence="12" id="KW-1185">Reference proteome</keyword>
<keyword evidence="3 10" id="KW-0808">Transferase</keyword>
<sequence length="205" mass="21179">MVLEDASLNFGWAIVCLAGGYASGSIPFGLVLGYVFGLGDIRKIGSGNIGATNALRTGNKAMAALTLLGDILKGTVPVFVALYYLGPFYAAAAGVGAFLGHVFPVWLGFKGGKGVATYLGILLGIAPLGVVVFAIAWLSVAYLTRFSSLAALVATLLVPIAYFFLGYPAAALLTAVLTVLVYIRHHANIRRLMAGTEPKIGAGKA</sequence>
<dbReference type="InterPro" id="IPR003811">
    <property type="entry name" value="G3P_acylTferase_PlsY"/>
</dbReference>
<keyword evidence="9 10" id="KW-1208">Phospholipid metabolism</keyword>
<dbReference type="PANTHER" id="PTHR30309:SF0">
    <property type="entry name" value="GLYCEROL-3-PHOSPHATE ACYLTRANSFERASE-RELATED"/>
    <property type="match status" value="1"/>
</dbReference>
<dbReference type="HAMAP" id="MF_01043">
    <property type="entry name" value="PlsY"/>
    <property type="match status" value="1"/>
</dbReference>
<dbReference type="EMBL" id="JAAAMG010000016">
    <property type="protein sequence ID" value="NDW06310.1"/>
    <property type="molecule type" value="Genomic_DNA"/>
</dbReference>
<keyword evidence="1 10" id="KW-1003">Cell membrane</keyword>
<keyword evidence="8 10" id="KW-0594">Phospholipid biosynthesis</keyword>
<comment type="function">
    <text evidence="10">Catalyzes the transfer of an acyl group from acyl-phosphate (acyl-PO(4)) to glycerol-3-phosphate (G3P) to form lysophosphatidic acid (LPA). This enzyme utilizes acyl-phosphate as fatty acyl donor, but not acyl-CoA or acyl-ACP.</text>
</comment>
<dbReference type="AlphaFoldDB" id="A0A6N9T4Z3"/>
<comment type="catalytic activity">
    <reaction evidence="10">
        <text>an acyl phosphate + sn-glycerol 3-phosphate = a 1-acyl-sn-glycero-3-phosphate + phosphate</text>
        <dbReference type="Rhea" id="RHEA:34075"/>
        <dbReference type="ChEBI" id="CHEBI:43474"/>
        <dbReference type="ChEBI" id="CHEBI:57597"/>
        <dbReference type="ChEBI" id="CHEBI:57970"/>
        <dbReference type="ChEBI" id="CHEBI:59918"/>
        <dbReference type="EC" id="2.3.1.275"/>
    </reaction>
</comment>
<evidence type="ECO:0000313" key="11">
    <source>
        <dbReference type="EMBL" id="NDW06310.1"/>
    </source>
</evidence>
<dbReference type="GO" id="GO:0008654">
    <property type="term" value="P:phospholipid biosynthetic process"/>
    <property type="evidence" value="ECO:0007669"/>
    <property type="project" value="UniProtKB-UniRule"/>
</dbReference>
<keyword evidence="5 10" id="KW-1133">Transmembrane helix</keyword>
<name>A0A6N9T4Z3_9HYPH</name>
<feature type="transmembrane region" description="Helical" evidence="10">
    <location>
        <begin position="61"/>
        <end position="82"/>
    </location>
</feature>
<evidence type="ECO:0000256" key="9">
    <source>
        <dbReference type="ARBA" id="ARBA00023264"/>
    </source>
</evidence>
<protein>
    <recommendedName>
        <fullName evidence="10">Glycerol-3-phosphate acyltransferase</fullName>
    </recommendedName>
    <alternativeName>
        <fullName evidence="10">Acyl-PO4 G3P acyltransferase</fullName>
    </alternativeName>
    <alternativeName>
        <fullName evidence="10">Acyl-phosphate--glycerol-3-phosphate acyltransferase</fullName>
    </alternativeName>
    <alternativeName>
        <fullName evidence="10">G3P acyltransferase</fullName>
        <shortName evidence="10">GPAT</shortName>
        <ecNumber evidence="10">2.3.1.275</ecNumber>
    </alternativeName>
    <alternativeName>
        <fullName evidence="10">Lysophosphatidic acid synthase</fullName>
        <shortName evidence="10">LPA synthase</shortName>
    </alternativeName>
</protein>
<dbReference type="EC" id="2.3.1.275" evidence="10"/>
<evidence type="ECO:0000256" key="1">
    <source>
        <dbReference type="ARBA" id="ARBA00022475"/>
    </source>
</evidence>
<dbReference type="UniPathway" id="UPA00085"/>
<gene>
    <name evidence="10 11" type="primary">plsY</name>
    <name evidence="11" type="ORF">GTK09_17960</name>
</gene>
<keyword evidence="11" id="KW-0012">Acyltransferase</keyword>
<keyword evidence="2 10" id="KW-0444">Lipid biosynthesis</keyword>
<dbReference type="SMART" id="SM01207">
    <property type="entry name" value="G3P_acyltransf"/>
    <property type="match status" value="1"/>
</dbReference>
<evidence type="ECO:0000256" key="3">
    <source>
        <dbReference type="ARBA" id="ARBA00022679"/>
    </source>
</evidence>
<organism evidence="11 12">
    <name type="scientific">Jiella pacifica</name>
    <dbReference type="NCBI Taxonomy" id="2696469"/>
    <lineage>
        <taxon>Bacteria</taxon>
        <taxon>Pseudomonadati</taxon>
        <taxon>Pseudomonadota</taxon>
        <taxon>Alphaproteobacteria</taxon>
        <taxon>Hyphomicrobiales</taxon>
        <taxon>Aurantimonadaceae</taxon>
        <taxon>Jiella</taxon>
    </lineage>
</organism>
<keyword evidence="4 10" id="KW-0812">Transmembrane</keyword>
<keyword evidence="7 10" id="KW-0472">Membrane</keyword>
<evidence type="ECO:0000256" key="8">
    <source>
        <dbReference type="ARBA" id="ARBA00023209"/>
    </source>
</evidence>
<evidence type="ECO:0000313" key="12">
    <source>
        <dbReference type="Proteomes" id="UP000469011"/>
    </source>
</evidence>
<feature type="transmembrane region" description="Helical" evidence="10">
    <location>
        <begin position="12"/>
        <end position="36"/>
    </location>
</feature>
<evidence type="ECO:0000256" key="2">
    <source>
        <dbReference type="ARBA" id="ARBA00022516"/>
    </source>
</evidence>